<accession>A0A9W9ILI1</accession>
<comment type="similarity">
    <text evidence="2">Belongs to the major facilitator superfamily. Monocarboxylate porter (TC 2.A.1.13) family.</text>
</comment>
<reference evidence="4" key="1">
    <citation type="submission" date="2022-11" db="EMBL/GenBank/DDBJ databases">
        <authorList>
            <person name="Petersen C."/>
        </authorList>
    </citation>
    <scope>NUCLEOTIDE SEQUENCE</scope>
    <source>
        <strain evidence="4">IBT 21917</strain>
    </source>
</reference>
<dbReference type="Proteomes" id="UP001146351">
    <property type="component" value="Unassembled WGS sequence"/>
</dbReference>
<dbReference type="InterPro" id="IPR011701">
    <property type="entry name" value="MFS"/>
</dbReference>
<reference evidence="4" key="2">
    <citation type="journal article" date="2023" name="IMA Fungus">
        <title>Comparative genomic study of the Penicillium genus elucidates a diverse pangenome and 15 lateral gene transfer events.</title>
        <authorList>
            <person name="Petersen C."/>
            <person name="Sorensen T."/>
            <person name="Nielsen M.R."/>
            <person name="Sondergaard T.E."/>
            <person name="Sorensen J.L."/>
            <person name="Fitzpatrick D.A."/>
            <person name="Frisvad J.C."/>
            <person name="Nielsen K.L."/>
        </authorList>
    </citation>
    <scope>NUCLEOTIDE SEQUENCE</scope>
    <source>
        <strain evidence="4">IBT 21917</strain>
    </source>
</reference>
<dbReference type="InterPro" id="IPR050327">
    <property type="entry name" value="Proton-linked_MCT"/>
</dbReference>
<protein>
    <recommendedName>
        <fullName evidence="6">Major facilitator superfamily (MFS) profile domain-containing protein</fullName>
    </recommendedName>
</protein>
<dbReference type="GO" id="GO:0016020">
    <property type="term" value="C:membrane"/>
    <property type="evidence" value="ECO:0007669"/>
    <property type="project" value="UniProtKB-SubCell"/>
</dbReference>
<dbReference type="EMBL" id="JAPQKO010000002">
    <property type="protein sequence ID" value="KAJ5179220.1"/>
    <property type="molecule type" value="Genomic_DNA"/>
</dbReference>
<evidence type="ECO:0000256" key="2">
    <source>
        <dbReference type="ARBA" id="ARBA00006727"/>
    </source>
</evidence>
<feature type="transmembrane region" description="Helical" evidence="3">
    <location>
        <begin position="59"/>
        <end position="80"/>
    </location>
</feature>
<sequence length="327" mass="36259">MVELCRDIAAYSGRDTHANHPSYELEELSHLQPTHRENIDDTNRLREFSLPPVDEGKDAWLCLVGGFFLEVMVWGFPFSFGVLQDYYTSHEPFSQDASSVSLVGSCCMGIMYLASPLSMFILQSWPRVCRSSSLIGLVIACVGIIASSFATRVWQLIVTQGVVYALGACMLYYPVLIFLDEWFVRRKGLAFGVCWTGTGVAGVAFPFLIKWGLSRFSYVAVIRAWAVIMVMFVGPFLPFVKPRIQASGPSGPRPQRISFKFLRSRSFAIFQIINLLQSLGYFAPSLYLPTYARLVLGESGIGTTAPVTTMNAGVVIGMVLIGLLIDR</sequence>
<dbReference type="PANTHER" id="PTHR11360">
    <property type="entry name" value="MONOCARBOXYLATE TRANSPORTER"/>
    <property type="match status" value="1"/>
</dbReference>
<keyword evidence="3" id="KW-0812">Transmembrane</keyword>
<evidence type="ECO:0000256" key="1">
    <source>
        <dbReference type="ARBA" id="ARBA00004141"/>
    </source>
</evidence>
<dbReference type="SUPFAM" id="SSF103473">
    <property type="entry name" value="MFS general substrate transporter"/>
    <property type="match status" value="1"/>
</dbReference>
<organism evidence="4 5">
    <name type="scientific">Penicillium capsulatum</name>
    <dbReference type="NCBI Taxonomy" id="69766"/>
    <lineage>
        <taxon>Eukaryota</taxon>
        <taxon>Fungi</taxon>
        <taxon>Dikarya</taxon>
        <taxon>Ascomycota</taxon>
        <taxon>Pezizomycotina</taxon>
        <taxon>Eurotiomycetes</taxon>
        <taxon>Eurotiomycetidae</taxon>
        <taxon>Eurotiales</taxon>
        <taxon>Aspergillaceae</taxon>
        <taxon>Penicillium</taxon>
    </lineage>
</organism>
<evidence type="ECO:0000313" key="4">
    <source>
        <dbReference type="EMBL" id="KAJ5179220.1"/>
    </source>
</evidence>
<feature type="transmembrane region" description="Helical" evidence="3">
    <location>
        <begin position="303"/>
        <end position="325"/>
    </location>
</feature>
<dbReference type="OrthoDB" id="2213137at2759"/>
<comment type="subcellular location">
    <subcellularLocation>
        <location evidence="1">Membrane</location>
        <topology evidence="1">Multi-pass membrane protein</topology>
    </subcellularLocation>
</comment>
<dbReference type="AlphaFoldDB" id="A0A9W9ILI1"/>
<dbReference type="InterPro" id="IPR036259">
    <property type="entry name" value="MFS_trans_sf"/>
</dbReference>
<dbReference type="Gene3D" id="1.20.1250.20">
    <property type="entry name" value="MFS general substrate transporter like domains"/>
    <property type="match status" value="1"/>
</dbReference>
<gene>
    <name evidence="4" type="ORF">N7492_002430</name>
</gene>
<keyword evidence="3" id="KW-1133">Transmembrane helix</keyword>
<feature type="transmembrane region" description="Helical" evidence="3">
    <location>
        <begin position="261"/>
        <end position="283"/>
    </location>
</feature>
<comment type="caution">
    <text evidence="4">The sequence shown here is derived from an EMBL/GenBank/DDBJ whole genome shotgun (WGS) entry which is preliminary data.</text>
</comment>
<dbReference type="GO" id="GO:0022857">
    <property type="term" value="F:transmembrane transporter activity"/>
    <property type="evidence" value="ECO:0007669"/>
    <property type="project" value="InterPro"/>
</dbReference>
<evidence type="ECO:0008006" key="6">
    <source>
        <dbReference type="Google" id="ProtNLM"/>
    </source>
</evidence>
<feature type="transmembrane region" description="Helical" evidence="3">
    <location>
        <begin position="215"/>
        <end position="240"/>
    </location>
</feature>
<keyword evidence="5" id="KW-1185">Reference proteome</keyword>
<feature type="transmembrane region" description="Helical" evidence="3">
    <location>
        <begin position="134"/>
        <end position="155"/>
    </location>
</feature>
<dbReference type="Pfam" id="PF07690">
    <property type="entry name" value="MFS_1"/>
    <property type="match status" value="1"/>
</dbReference>
<keyword evidence="3" id="KW-0472">Membrane</keyword>
<dbReference type="PANTHER" id="PTHR11360:SF287">
    <property type="entry name" value="MFS MONOCARBOXYLATE TRANSPORTER"/>
    <property type="match status" value="1"/>
</dbReference>
<feature type="transmembrane region" description="Helical" evidence="3">
    <location>
        <begin position="100"/>
        <end position="122"/>
    </location>
</feature>
<evidence type="ECO:0000313" key="5">
    <source>
        <dbReference type="Proteomes" id="UP001146351"/>
    </source>
</evidence>
<evidence type="ECO:0000256" key="3">
    <source>
        <dbReference type="SAM" id="Phobius"/>
    </source>
</evidence>
<feature type="transmembrane region" description="Helical" evidence="3">
    <location>
        <begin position="161"/>
        <end position="179"/>
    </location>
</feature>
<proteinExistence type="inferred from homology"/>
<name>A0A9W9ILI1_9EURO</name>
<feature type="transmembrane region" description="Helical" evidence="3">
    <location>
        <begin position="188"/>
        <end position="209"/>
    </location>
</feature>